<sequence>MCKAQRTTITNSETATRAAELNGSTGGTSSTGGTLHPHPRQPRCRGCGATTAGSSASCHHRAP</sequence>
<proteinExistence type="predicted"/>
<protein>
    <submittedName>
        <fullName evidence="2">Uncharacterized protein</fullName>
    </submittedName>
</protein>
<feature type="region of interest" description="Disordered" evidence="1">
    <location>
        <begin position="1"/>
        <end position="63"/>
    </location>
</feature>
<name>A0A0A9D7D2_ARUDO</name>
<evidence type="ECO:0000256" key="1">
    <source>
        <dbReference type="SAM" id="MobiDB-lite"/>
    </source>
</evidence>
<evidence type="ECO:0000313" key="2">
    <source>
        <dbReference type="EMBL" id="JAD81570.1"/>
    </source>
</evidence>
<accession>A0A0A9D7D2</accession>
<feature type="compositionally biased region" description="Polar residues" evidence="1">
    <location>
        <begin position="1"/>
        <end position="15"/>
    </location>
</feature>
<reference evidence="2" key="1">
    <citation type="submission" date="2014-09" db="EMBL/GenBank/DDBJ databases">
        <authorList>
            <person name="Magalhaes I.L.F."/>
            <person name="Oliveira U."/>
            <person name="Santos F.R."/>
            <person name="Vidigal T.H.D.A."/>
            <person name="Brescovit A.D."/>
            <person name="Santos A.J."/>
        </authorList>
    </citation>
    <scope>NUCLEOTIDE SEQUENCE</scope>
    <source>
        <tissue evidence="2">Shoot tissue taken approximately 20 cm above the soil surface</tissue>
    </source>
</reference>
<reference evidence="2" key="2">
    <citation type="journal article" date="2015" name="Data Brief">
        <title>Shoot transcriptome of the giant reed, Arundo donax.</title>
        <authorList>
            <person name="Barrero R.A."/>
            <person name="Guerrero F.D."/>
            <person name="Moolhuijzen P."/>
            <person name="Goolsby J.A."/>
            <person name="Tidwell J."/>
            <person name="Bellgard S.E."/>
            <person name="Bellgard M.I."/>
        </authorList>
    </citation>
    <scope>NUCLEOTIDE SEQUENCE</scope>
    <source>
        <tissue evidence="2">Shoot tissue taken approximately 20 cm above the soil surface</tissue>
    </source>
</reference>
<dbReference type="EMBL" id="GBRH01216325">
    <property type="protein sequence ID" value="JAD81570.1"/>
    <property type="molecule type" value="Transcribed_RNA"/>
</dbReference>
<dbReference type="AlphaFoldDB" id="A0A0A9D7D2"/>
<organism evidence="2">
    <name type="scientific">Arundo donax</name>
    <name type="common">Giant reed</name>
    <name type="synonym">Donax arundinaceus</name>
    <dbReference type="NCBI Taxonomy" id="35708"/>
    <lineage>
        <taxon>Eukaryota</taxon>
        <taxon>Viridiplantae</taxon>
        <taxon>Streptophyta</taxon>
        <taxon>Embryophyta</taxon>
        <taxon>Tracheophyta</taxon>
        <taxon>Spermatophyta</taxon>
        <taxon>Magnoliopsida</taxon>
        <taxon>Liliopsida</taxon>
        <taxon>Poales</taxon>
        <taxon>Poaceae</taxon>
        <taxon>PACMAD clade</taxon>
        <taxon>Arundinoideae</taxon>
        <taxon>Arundineae</taxon>
        <taxon>Arundo</taxon>
    </lineage>
</organism>